<evidence type="ECO:0000313" key="1">
    <source>
        <dbReference type="EMBL" id="KAJ5472641.1"/>
    </source>
</evidence>
<dbReference type="EMBL" id="JAPWDO010000004">
    <property type="protein sequence ID" value="KAJ5472641.1"/>
    <property type="molecule type" value="Genomic_DNA"/>
</dbReference>
<proteinExistence type="predicted"/>
<name>A0A9X0BMB9_9EURO</name>
<organism evidence="1 2">
    <name type="scientific">Penicillium desertorum</name>
    <dbReference type="NCBI Taxonomy" id="1303715"/>
    <lineage>
        <taxon>Eukaryota</taxon>
        <taxon>Fungi</taxon>
        <taxon>Dikarya</taxon>
        <taxon>Ascomycota</taxon>
        <taxon>Pezizomycotina</taxon>
        <taxon>Eurotiomycetes</taxon>
        <taxon>Eurotiomycetidae</taxon>
        <taxon>Eurotiales</taxon>
        <taxon>Aspergillaceae</taxon>
        <taxon>Penicillium</taxon>
    </lineage>
</organism>
<dbReference type="AlphaFoldDB" id="A0A9X0BMB9"/>
<keyword evidence="2" id="KW-1185">Reference proteome</keyword>
<sequence>MLGNAHEQLEVLLQSLPPVGIGRNHTTSSAIHGVDFVGALPWPNFEGDVVAVFTSPTVTWSSQTLDVIMSGLGSVDSVSQEQ</sequence>
<dbReference type="OrthoDB" id="4367866at2759"/>
<evidence type="ECO:0000313" key="2">
    <source>
        <dbReference type="Proteomes" id="UP001147760"/>
    </source>
</evidence>
<dbReference type="Proteomes" id="UP001147760">
    <property type="component" value="Unassembled WGS sequence"/>
</dbReference>
<reference evidence="1" key="1">
    <citation type="submission" date="2022-12" db="EMBL/GenBank/DDBJ databases">
        <authorList>
            <person name="Petersen C."/>
        </authorList>
    </citation>
    <scope>NUCLEOTIDE SEQUENCE</scope>
    <source>
        <strain evidence="1">IBT 17660</strain>
    </source>
</reference>
<gene>
    <name evidence="1" type="ORF">N7530_006642</name>
</gene>
<protein>
    <submittedName>
        <fullName evidence="1">Uncharacterized protein</fullName>
    </submittedName>
</protein>
<reference evidence="1" key="2">
    <citation type="journal article" date="2023" name="IMA Fungus">
        <title>Comparative genomic study of the Penicillium genus elucidates a diverse pangenome and 15 lateral gene transfer events.</title>
        <authorList>
            <person name="Petersen C."/>
            <person name="Sorensen T."/>
            <person name="Nielsen M.R."/>
            <person name="Sondergaard T.E."/>
            <person name="Sorensen J.L."/>
            <person name="Fitzpatrick D.A."/>
            <person name="Frisvad J.C."/>
            <person name="Nielsen K.L."/>
        </authorList>
    </citation>
    <scope>NUCLEOTIDE SEQUENCE</scope>
    <source>
        <strain evidence="1">IBT 17660</strain>
    </source>
</reference>
<comment type="caution">
    <text evidence="1">The sequence shown here is derived from an EMBL/GenBank/DDBJ whole genome shotgun (WGS) entry which is preliminary data.</text>
</comment>
<accession>A0A9X0BMB9</accession>